<dbReference type="EMBL" id="JBHSAY010000015">
    <property type="protein sequence ID" value="MFC4133938.1"/>
    <property type="molecule type" value="Genomic_DNA"/>
</dbReference>
<protein>
    <recommendedName>
        <fullName evidence="6">DUF308 domain-containing protein</fullName>
    </recommendedName>
</protein>
<dbReference type="InterPro" id="IPR056411">
    <property type="entry name" value="CysS_C"/>
</dbReference>
<reference evidence="5" key="1">
    <citation type="journal article" date="2019" name="Int. J. Syst. Evol. Microbiol.">
        <title>The Global Catalogue of Microorganisms (GCM) 10K type strain sequencing project: providing services to taxonomists for standard genome sequencing and annotation.</title>
        <authorList>
            <consortium name="The Broad Institute Genomics Platform"/>
            <consortium name="The Broad Institute Genome Sequencing Center for Infectious Disease"/>
            <person name="Wu L."/>
            <person name="Ma J."/>
        </authorList>
    </citation>
    <scope>NUCLEOTIDE SEQUENCE [LARGE SCALE GENOMIC DNA]</scope>
    <source>
        <strain evidence="5">CGMCC 4.7289</strain>
    </source>
</reference>
<evidence type="ECO:0008006" key="6">
    <source>
        <dbReference type="Google" id="ProtNLM"/>
    </source>
</evidence>
<feature type="domain" description="Cysteinyl-tRNA ligase anticodon binding" evidence="2">
    <location>
        <begin position="175"/>
        <end position="224"/>
    </location>
</feature>
<keyword evidence="1" id="KW-0812">Transmembrane</keyword>
<sequence length="227" mass="23965">MVETRTVVATPMADRLVGAVGLPLAGAGVGWLARLAAGWIAGLPWAPFQGVFKTIDSFSEPAATLVTIAIGFAAGVVFAFTAVGEWLTVTVTPASASLARVGEPVTEIARGDVASVFADGKDLVLLGSQGQELAREKSDIKTEQLKAAFAGHGFPWLDGGDPHHEAYKLWVPGVPGLPEGADAVLAARAEAVRKSEDGDKATYRKELLRLGVIVRDEKKHQYWRLPG</sequence>
<dbReference type="InterPro" id="IPR057798">
    <property type="entry name" value="PH_YqeB"/>
</dbReference>
<keyword evidence="1" id="KW-1133">Transmembrane helix</keyword>
<dbReference type="RefSeq" id="WP_253761862.1">
    <property type="nucleotide sequence ID" value="NZ_JAMZDZ010000001.1"/>
</dbReference>
<comment type="caution">
    <text evidence="4">The sequence shown here is derived from an EMBL/GenBank/DDBJ whole genome shotgun (WGS) entry which is preliminary data.</text>
</comment>
<gene>
    <name evidence="4" type="ORF">ACFOZ4_25280</name>
</gene>
<keyword evidence="1" id="KW-0472">Membrane</keyword>
<accession>A0ABV8LUB3</accession>
<organism evidence="4 5">
    <name type="scientific">Hamadaea flava</name>
    <dbReference type="NCBI Taxonomy" id="1742688"/>
    <lineage>
        <taxon>Bacteria</taxon>
        <taxon>Bacillati</taxon>
        <taxon>Actinomycetota</taxon>
        <taxon>Actinomycetes</taxon>
        <taxon>Micromonosporales</taxon>
        <taxon>Micromonosporaceae</taxon>
        <taxon>Hamadaea</taxon>
    </lineage>
</organism>
<dbReference type="Pfam" id="PF23494">
    <property type="entry name" value="bPH_10"/>
    <property type="match status" value="1"/>
</dbReference>
<feature type="domain" description="YqeB PH" evidence="3">
    <location>
        <begin position="6"/>
        <end position="156"/>
    </location>
</feature>
<evidence type="ECO:0000313" key="5">
    <source>
        <dbReference type="Proteomes" id="UP001595816"/>
    </source>
</evidence>
<feature type="transmembrane region" description="Helical" evidence="1">
    <location>
        <begin position="62"/>
        <end position="83"/>
    </location>
</feature>
<evidence type="ECO:0000313" key="4">
    <source>
        <dbReference type="EMBL" id="MFC4133938.1"/>
    </source>
</evidence>
<name>A0ABV8LUB3_9ACTN</name>
<feature type="transmembrane region" description="Helical" evidence="1">
    <location>
        <begin position="20"/>
        <end position="42"/>
    </location>
</feature>
<proteinExistence type="predicted"/>
<dbReference type="Pfam" id="PF23493">
    <property type="entry name" value="CysS_C"/>
    <property type="match status" value="1"/>
</dbReference>
<keyword evidence="5" id="KW-1185">Reference proteome</keyword>
<evidence type="ECO:0000259" key="2">
    <source>
        <dbReference type="Pfam" id="PF23493"/>
    </source>
</evidence>
<evidence type="ECO:0000259" key="3">
    <source>
        <dbReference type="Pfam" id="PF23494"/>
    </source>
</evidence>
<evidence type="ECO:0000256" key="1">
    <source>
        <dbReference type="SAM" id="Phobius"/>
    </source>
</evidence>
<dbReference type="Proteomes" id="UP001595816">
    <property type="component" value="Unassembled WGS sequence"/>
</dbReference>